<dbReference type="PROSITE" id="PS51193">
    <property type="entry name" value="HELICASE_ATP_BIND_2"/>
    <property type="match status" value="1"/>
</dbReference>
<evidence type="ECO:0000256" key="5">
    <source>
        <dbReference type="ARBA" id="ARBA00022840"/>
    </source>
</evidence>
<feature type="region of interest" description="Disordered" evidence="11">
    <location>
        <begin position="865"/>
        <end position="924"/>
    </location>
</feature>
<feature type="domain" description="Helicase ATP-binding" evidence="12">
    <location>
        <begin position="63"/>
        <end position="395"/>
    </location>
</feature>
<evidence type="ECO:0000256" key="7">
    <source>
        <dbReference type="ARBA" id="ARBA00023014"/>
    </source>
</evidence>
<dbReference type="GO" id="GO:0046872">
    <property type="term" value="F:metal ion binding"/>
    <property type="evidence" value="ECO:0007669"/>
    <property type="project" value="UniProtKB-KW"/>
</dbReference>
<dbReference type="SMART" id="SM00491">
    <property type="entry name" value="HELICc2"/>
    <property type="match status" value="1"/>
</dbReference>
<dbReference type="GO" id="GO:1990918">
    <property type="term" value="P:double-strand break repair involved in meiotic recombination"/>
    <property type="evidence" value="ECO:0007669"/>
    <property type="project" value="TreeGrafter"/>
</dbReference>
<keyword evidence="6" id="KW-0408">Iron</keyword>
<dbReference type="EMBL" id="RBNI01002261">
    <property type="protein sequence ID" value="RUP49480.1"/>
    <property type="molecule type" value="Genomic_DNA"/>
</dbReference>
<dbReference type="InterPro" id="IPR006555">
    <property type="entry name" value="ATP-dep_Helicase_C"/>
</dbReference>
<dbReference type="AlphaFoldDB" id="A0A433DF46"/>
<keyword evidence="2" id="KW-0547">Nucleotide-binding</keyword>
<evidence type="ECO:0000256" key="3">
    <source>
        <dbReference type="ARBA" id="ARBA00022801"/>
    </source>
</evidence>
<comment type="caution">
    <text evidence="13">The sequence shown here is derived from an EMBL/GenBank/DDBJ whole genome shotgun (WGS) entry which is preliminary data.</text>
</comment>
<dbReference type="InterPro" id="IPR014013">
    <property type="entry name" value="Helic_SF1/SF2_ATP-bd_DinG/Rad3"/>
</dbReference>
<feature type="compositionally biased region" description="Polar residues" evidence="11">
    <location>
        <begin position="905"/>
        <end position="924"/>
    </location>
</feature>
<dbReference type="GO" id="GO:0043139">
    <property type="term" value="F:5'-3' DNA helicase activity"/>
    <property type="evidence" value="ECO:0007669"/>
    <property type="project" value="UniProtKB-EC"/>
</dbReference>
<name>A0A433DF46_9FUNG</name>
<evidence type="ECO:0000256" key="11">
    <source>
        <dbReference type="SAM" id="MobiDB-lite"/>
    </source>
</evidence>
<sequence>MHVKATGAFLYVRDCRVLPTTTMPLQNHNAASRSKHSQKQQASSRPASRPALDPLQTTLSFGSLPQKHQPWKPPPRVYDFTEKTRNPEGTDRSTLGDAWSDWGTKYTIGGVELRFPFKACSGKSLALLCAALAWRESEKQRIVLDCQRLLAERKQKRQQQQVQQREMITDIEVSDVPRVDVDDDESHSRPPIFHDADDDDFQPVVKLRKPATESNVDTSKKPTVGRANTESLQQRNVDDGGIVDTDARDAEFDDFMPEKVGKAKLPKIYYGSRTAEMLDEDTCSYFHNVRQLRSHKSLQRNGPNAIWDIEDLDARTSHLELWRKLRKSFIREAMDINLEGNILILDEAHNIEDAAREASSFEVTEIDLHDLTKELESMITMNYMANEHRVLLHVVESLLDWIRDPGNTYTIKEYERHVNLWSGRQLAAKLDGLGINASTYNSQLKQALDAVLLAVAEQIKQRNEDGSVGERDANQTRIIAYEGDDGAEWSGPTVAPDKVVSTKGLKVIEGTRVESEWVHKLGFWCLNPGVTFHAISTVARSIILTSGTLSPMQSFASELQLEFPIRLEANHVIGPSQVWAGVVPVGPGGVEFSGTFKNVENLNYQDDLGEVEMIPFGVLCFMPSYNGMEKFIGRWKITGLYKKISQKKFIIEEPQNAVKSDFEKELNKFYSYVEKVGNGLSGEKDGALFFAVYRGKVSEGIDFSDNNCRAVIAIGIPYPHVYDIQVKLKRDYNETKSLMGRKLLSGSAWYDIQAYRGAIILLEHRFLSQKNVGGLSKWIRGITAKYDTFEAAVDSLDRFTKKRLLIAKGNGAEETTKTDHSNEDKEYIGFLTKGLTSNANVAEPIDAEDSIRSFDSIRAKTQISSFEHSRNSASSRSSFPSPSISTVERPIPKMLTPDLLPFQSRLDSPNVHNNAADTQPSRQSVMQYQPKQSAHCSEQEERLPLKVQFYSPKSATTFTQNSNLPTNSSVHYNWNPDLPSVMSNLTTPKKSTLSGSNIEHYGSASCPTIHDLGIKPISYASSTMTASERTSMPKTDISNNCVIRVVLRCRLCQTKLFNLAEKSSANYNKPRCIDKSFIKQLISTLYEAHEDGNVDLGQVRVFEVPEDAYLGNLPFASLSTNNSHVQQSPSHLLVMPVKWCPDDHLCYAELYCNSSEHNQIIIGVKIIACDSGSSEEDKSHCGKLWIFEKAVVMEDDGQTSRSADGSQEDWGDDLVDIDIGSIVRFETEGSGVLVPKKRKAIDV</sequence>
<keyword evidence="14" id="KW-1185">Reference proteome</keyword>
<keyword evidence="7" id="KW-0411">Iron-sulfur</keyword>
<feature type="compositionally biased region" description="Low complexity" evidence="11">
    <location>
        <begin position="871"/>
        <end position="885"/>
    </location>
</feature>
<dbReference type="InterPro" id="IPR045028">
    <property type="entry name" value="DinG/Rad3-like"/>
</dbReference>
<dbReference type="Pfam" id="PF06733">
    <property type="entry name" value="DEAD_2"/>
    <property type="match status" value="1"/>
</dbReference>
<accession>A0A433DF46</accession>
<evidence type="ECO:0000256" key="2">
    <source>
        <dbReference type="ARBA" id="ARBA00022741"/>
    </source>
</evidence>
<evidence type="ECO:0000256" key="8">
    <source>
        <dbReference type="ARBA" id="ARBA00023235"/>
    </source>
</evidence>
<evidence type="ECO:0000313" key="13">
    <source>
        <dbReference type="EMBL" id="RUP49480.1"/>
    </source>
</evidence>
<dbReference type="GO" id="GO:0051536">
    <property type="term" value="F:iron-sulfur cluster binding"/>
    <property type="evidence" value="ECO:0007669"/>
    <property type="project" value="UniProtKB-KW"/>
</dbReference>
<dbReference type="PANTHER" id="PTHR11472:SF47">
    <property type="entry name" value="FANCONI ANEMIA GROUP J PROTEIN"/>
    <property type="match status" value="1"/>
</dbReference>
<dbReference type="Gene3D" id="3.40.50.300">
    <property type="entry name" value="P-loop containing nucleotide triphosphate hydrolases"/>
    <property type="match status" value="2"/>
</dbReference>
<dbReference type="GO" id="GO:0005524">
    <property type="term" value="F:ATP binding"/>
    <property type="evidence" value="ECO:0007669"/>
    <property type="project" value="UniProtKB-KW"/>
</dbReference>
<keyword evidence="5" id="KW-0067">ATP-binding</keyword>
<reference evidence="13 14" key="1">
    <citation type="journal article" date="2018" name="New Phytol.">
        <title>Phylogenomics of Endogonaceae and evolution of mycorrhizas within Mucoromycota.</title>
        <authorList>
            <person name="Chang Y."/>
            <person name="Desiro A."/>
            <person name="Na H."/>
            <person name="Sandor L."/>
            <person name="Lipzen A."/>
            <person name="Clum A."/>
            <person name="Barry K."/>
            <person name="Grigoriev I.V."/>
            <person name="Martin F.M."/>
            <person name="Stajich J.E."/>
            <person name="Smith M.E."/>
            <person name="Bonito G."/>
            <person name="Spatafora J.W."/>
        </authorList>
    </citation>
    <scope>NUCLEOTIDE SEQUENCE [LARGE SCALE GENOMIC DNA]</scope>
    <source>
        <strain evidence="13 14">GMNB39</strain>
    </source>
</reference>
<dbReference type="GO" id="GO:0003677">
    <property type="term" value="F:DNA binding"/>
    <property type="evidence" value="ECO:0007669"/>
    <property type="project" value="InterPro"/>
</dbReference>
<evidence type="ECO:0000256" key="6">
    <source>
        <dbReference type="ARBA" id="ARBA00023004"/>
    </source>
</evidence>
<keyword evidence="8" id="KW-0413">Isomerase</keyword>
<dbReference type="InterPro" id="IPR010614">
    <property type="entry name" value="RAD3-like_helicase_DEAD"/>
</dbReference>
<protein>
    <recommendedName>
        <fullName evidence="9">DNA 5'-3' helicase</fullName>
        <ecNumber evidence="9">5.6.2.3</ecNumber>
    </recommendedName>
</protein>
<proteinExistence type="predicted"/>
<gene>
    <name evidence="13" type="ORF">BC936DRAFT_142406</name>
</gene>
<comment type="catalytic activity">
    <reaction evidence="10">
        <text>ATP + H2O = ADP + phosphate + H(+)</text>
        <dbReference type="Rhea" id="RHEA:13065"/>
        <dbReference type="ChEBI" id="CHEBI:15377"/>
        <dbReference type="ChEBI" id="CHEBI:15378"/>
        <dbReference type="ChEBI" id="CHEBI:30616"/>
        <dbReference type="ChEBI" id="CHEBI:43474"/>
        <dbReference type="ChEBI" id="CHEBI:456216"/>
        <dbReference type="EC" id="5.6.2.3"/>
    </reaction>
</comment>
<dbReference type="SMART" id="SM00488">
    <property type="entry name" value="DEXDc2"/>
    <property type="match status" value="1"/>
</dbReference>
<keyword evidence="3" id="KW-0378">Hydrolase</keyword>
<evidence type="ECO:0000313" key="14">
    <source>
        <dbReference type="Proteomes" id="UP000268093"/>
    </source>
</evidence>
<evidence type="ECO:0000256" key="9">
    <source>
        <dbReference type="ARBA" id="ARBA00044969"/>
    </source>
</evidence>
<dbReference type="OrthoDB" id="272481at2759"/>
<dbReference type="EC" id="5.6.2.3" evidence="9"/>
<evidence type="ECO:0000256" key="4">
    <source>
        <dbReference type="ARBA" id="ARBA00022806"/>
    </source>
</evidence>
<evidence type="ECO:0000256" key="10">
    <source>
        <dbReference type="ARBA" id="ARBA00048954"/>
    </source>
</evidence>
<dbReference type="Proteomes" id="UP000268093">
    <property type="component" value="Unassembled WGS sequence"/>
</dbReference>
<evidence type="ECO:0000256" key="1">
    <source>
        <dbReference type="ARBA" id="ARBA00022723"/>
    </source>
</evidence>
<evidence type="ECO:0000259" key="12">
    <source>
        <dbReference type="PROSITE" id="PS51193"/>
    </source>
</evidence>
<dbReference type="GO" id="GO:0016818">
    <property type="term" value="F:hydrolase activity, acting on acid anhydrides, in phosphorus-containing anhydrides"/>
    <property type="evidence" value="ECO:0007669"/>
    <property type="project" value="InterPro"/>
</dbReference>
<dbReference type="InterPro" id="IPR006554">
    <property type="entry name" value="Helicase-like_DEXD_c2"/>
</dbReference>
<keyword evidence="4 13" id="KW-0347">Helicase</keyword>
<keyword evidence="1" id="KW-0479">Metal-binding</keyword>
<dbReference type="InterPro" id="IPR027417">
    <property type="entry name" value="P-loop_NTPase"/>
</dbReference>
<dbReference type="GO" id="GO:0006289">
    <property type="term" value="P:nucleotide-excision repair"/>
    <property type="evidence" value="ECO:0007669"/>
    <property type="project" value="TreeGrafter"/>
</dbReference>
<feature type="region of interest" description="Disordered" evidence="11">
    <location>
        <begin position="27"/>
        <end position="77"/>
    </location>
</feature>
<dbReference type="GO" id="GO:0005634">
    <property type="term" value="C:nucleus"/>
    <property type="evidence" value="ECO:0007669"/>
    <property type="project" value="TreeGrafter"/>
</dbReference>
<dbReference type="Pfam" id="PF13307">
    <property type="entry name" value="Helicase_C_2"/>
    <property type="match status" value="1"/>
</dbReference>
<dbReference type="PANTHER" id="PTHR11472">
    <property type="entry name" value="DNA REPAIR DEAD HELICASE RAD3/XP-D SUBFAMILY MEMBER"/>
    <property type="match status" value="1"/>
</dbReference>
<organism evidence="13 14">
    <name type="scientific">Jimgerdemannia flammicorona</name>
    <dbReference type="NCBI Taxonomy" id="994334"/>
    <lineage>
        <taxon>Eukaryota</taxon>
        <taxon>Fungi</taxon>
        <taxon>Fungi incertae sedis</taxon>
        <taxon>Mucoromycota</taxon>
        <taxon>Mucoromycotina</taxon>
        <taxon>Endogonomycetes</taxon>
        <taxon>Endogonales</taxon>
        <taxon>Endogonaceae</taxon>
        <taxon>Jimgerdemannia</taxon>
    </lineage>
</organism>